<evidence type="ECO:0000256" key="1">
    <source>
        <dbReference type="ARBA" id="ARBA00022617"/>
    </source>
</evidence>
<dbReference type="PANTHER" id="PTHR33546:SF1">
    <property type="entry name" value="LARGE, MULTIFUNCTIONAL SECRETED PROTEIN"/>
    <property type="match status" value="1"/>
</dbReference>
<dbReference type="InterPro" id="IPR036909">
    <property type="entry name" value="Cyt_c-like_dom_sf"/>
</dbReference>
<dbReference type="PROSITE" id="PS51007">
    <property type="entry name" value="CYTC"/>
    <property type="match status" value="1"/>
</dbReference>
<dbReference type="InterPro" id="IPR011041">
    <property type="entry name" value="Quinoprot_gluc/sorb_DH_b-prop"/>
</dbReference>
<feature type="domain" description="Cytochrome c" evidence="6">
    <location>
        <begin position="883"/>
        <end position="1017"/>
    </location>
</feature>
<evidence type="ECO:0000313" key="7">
    <source>
        <dbReference type="EMBL" id="MBA2116019.1"/>
    </source>
</evidence>
<keyword evidence="3 4" id="KW-0408">Iron</keyword>
<dbReference type="Gene3D" id="1.25.10.10">
    <property type="entry name" value="Leucine-rich Repeat Variant"/>
    <property type="match status" value="1"/>
</dbReference>
<dbReference type="NCBIfam" id="TIGR02603">
    <property type="entry name" value="CxxCH_TIGR02603"/>
    <property type="match status" value="1"/>
</dbReference>
<dbReference type="SUPFAM" id="SSF46626">
    <property type="entry name" value="Cytochrome c"/>
    <property type="match status" value="1"/>
</dbReference>
<dbReference type="Pfam" id="PF00034">
    <property type="entry name" value="Cytochrom_C"/>
    <property type="match status" value="1"/>
</dbReference>
<dbReference type="GO" id="GO:0046872">
    <property type="term" value="F:metal ion binding"/>
    <property type="evidence" value="ECO:0007669"/>
    <property type="project" value="UniProtKB-KW"/>
</dbReference>
<dbReference type="GO" id="GO:0009055">
    <property type="term" value="F:electron transfer activity"/>
    <property type="evidence" value="ECO:0007669"/>
    <property type="project" value="InterPro"/>
</dbReference>
<dbReference type="InterPro" id="IPR013427">
    <property type="entry name" value="Haem-bd_dom_put"/>
</dbReference>
<keyword evidence="2 4" id="KW-0479">Metal-binding</keyword>
<name>A0A7V8V7B1_9BACT</name>
<reference evidence="7 8" key="1">
    <citation type="submission" date="2020-05" db="EMBL/GenBank/DDBJ databases">
        <title>Bremerella alba sp. nov., a novel planctomycete isolated from the surface of the macroalga Fucus spiralis.</title>
        <authorList>
            <person name="Godinho O."/>
            <person name="Botelho R."/>
            <person name="Albuquerque L."/>
            <person name="Wiegand S."/>
            <person name="Da Costa M.S."/>
            <person name="Lobo-Da-Cunha A."/>
            <person name="Jogler C."/>
            <person name="Lage O.M."/>
        </authorList>
    </citation>
    <scope>NUCLEOTIDE SEQUENCE [LARGE SCALE GENOMIC DNA]</scope>
    <source>
        <strain evidence="7 8">FF15</strain>
    </source>
</reference>
<dbReference type="InterPro" id="IPR011042">
    <property type="entry name" value="6-blade_b-propeller_TolB-like"/>
</dbReference>
<evidence type="ECO:0000256" key="4">
    <source>
        <dbReference type="PROSITE-ProRule" id="PRU00433"/>
    </source>
</evidence>
<dbReference type="EMBL" id="JABRWO010000008">
    <property type="protein sequence ID" value="MBA2116019.1"/>
    <property type="molecule type" value="Genomic_DNA"/>
</dbReference>
<dbReference type="NCBIfam" id="TIGR02604">
    <property type="entry name" value="Piru_Ver_Nterm"/>
    <property type="match status" value="1"/>
</dbReference>
<keyword evidence="8" id="KW-1185">Reference proteome</keyword>
<dbReference type="SUPFAM" id="SSF50952">
    <property type="entry name" value="Soluble quinoprotein glucose dehydrogenase"/>
    <property type="match status" value="1"/>
</dbReference>
<evidence type="ECO:0000256" key="3">
    <source>
        <dbReference type="ARBA" id="ARBA00023004"/>
    </source>
</evidence>
<dbReference type="InterPro" id="IPR009056">
    <property type="entry name" value="Cyt_c-like_dom"/>
</dbReference>
<protein>
    <recommendedName>
        <fullName evidence="6">Cytochrome c domain-containing protein</fullName>
    </recommendedName>
</protein>
<evidence type="ECO:0000256" key="2">
    <source>
        <dbReference type="ARBA" id="ARBA00022723"/>
    </source>
</evidence>
<dbReference type="InterPro" id="IPR013428">
    <property type="entry name" value="Membrane-bound_put_N"/>
</dbReference>
<feature type="chain" id="PRO_5030673500" description="Cytochrome c domain-containing protein" evidence="5">
    <location>
        <begin position="23"/>
        <end position="1017"/>
    </location>
</feature>
<evidence type="ECO:0000256" key="5">
    <source>
        <dbReference type="SAM" id="SignalP"/>
    </source>
</evidence>
<dbReference type="Pfam" id="PF23500">
    <property type="entry name" value="DUF7133"/>
    <property type="match status" value="1"/>
</dbReference>
<feature type="signal peptide" evidence="5">
    <location>
        <begin position="1"/>
        <end position="22"/>
    </location>
</feature>
<dbReference type="RefSeq" id="WP_207397432.1">
    <property type="nucleotide sequence ID" value="NZ_JABRWO010000008.1"/>
</dbReference>
<dbReference type="Gene3D" id="1.10.760.10">
    <property type="entry name" value="Cytochrome c-like domain"/>
    <property type="match status" value="1"/>
</dbReference>
<proteinExistence type="predicted"/>
<comment type="caution">
    <text evidence="7">The sequence shown here is derived from an EMBL/GenBank/DDBJ whole genome shotgun (WGS) entry which is preliminary data.</text>
</comment>
<organism evidence="7 8">
    <name type="scientific">Bremerella alba</name>
    <dbReference type="NCBI Taxonomy" id="980252"/>
    <lineage>
        <taxon>Bacteria</taxon>
        <taxon>Pseudomonadati</taxon>
        <taxon>Planctomycetota</taxon>
        <taxon>Planctomycetia</taxon>
        <taxon>Pirellulales</taxon>
        <taxon>Pirellulaceae</taxon>
        <taxon>Bremerella</taxon>
    </lineage>
</organism>
<gene>
    <name evidence="7" type="ORF">HOV93_32080</name>
</gene>
<accession>A0A7V8V7B1</accession>
<dbReference type="InterPro" id="IPR011989">
    <property type="entry name" value="ARM-like"/>
</dbReference>
<sequence>MNFIRPALSLAVLLLWCTLVPAEEGNSKAKSLDAANNEAVREHIRNFEGRGQTADFSVPALAAEQAEQAFATPDDITIKAALAEPEVRQPVCINFDEKGRMWVVQYLQYPFPAGLKIVKYDEHLRAVFDKVPPAPPNHDRGADKITIHEDTNGDGTYDKHKTFVDGLNIVTSALPGRGGVWVMNPPYLLFYPDENQDDVPDADPEVHLSGFGLEDTHAVANSLTWGPDGWLYGAQGSTCWATVSVLKNPSHESVHFKGQGIWRYHPESHQFEIFAEGGGNTFAIEFDAKGRLYSGHNGGNTRGFHYVQGGYYQKSWGKHGPLTNPHAYGFFPAMKHAPAERFSHTLVKYESDTLPPRYHDHLIAPVPLHNYVAVSQVSPDGSTWQSEDQFHAMATDDIWFRPVDIKVGPDGCVYVADWCDTRLTHVDPRDTWDRARGRIWRLQPNQYASQKLVNLRELPTEELIEKLASPNKLTRQLAQRVLREDGDPTAADQLAKTLPATQGQLALETLWAIDALTGYDTEVAKSALTHEDPHVRIWGIRLLSEDQAHTLSDTLISLASQEPHVEVCSQLASTAKRVPGPVGLEVAQRLASRDELASDPHIPLLTWWAIEAHADDSSLAITDLASSLSSTQIGSAVVLPRLAQRLAAVADTGSLLKLAQLIQATEDVTLRTKMLESVDEAFSGRKIDRLPAELREAIVSSASGNSSAQLALLVRAGQGQAEQTAIEKTTNAKTPQKDRVKFIQLLGQVGSQDARNELLKLAISTAPQAIRLAAISSLGSFDDANIAHQLLLRYPDEPASIQSAIIDNVTARPAAAHQLLDAIEAKRVSRIAVSVDLLENLKLHGDEKLNGRIAKLWGATRATPVELALQLEQTATLLKTARGTAAEGKQLFTKRCGTCHKLHGEGADIGPDLTGYERTNLDFMLLSIVDPSAAIREEYTNYRVLTIDGRVLSGFLKNQDDKTITLQNADNAALIIPRDEIEAGPLAIAKSLMPDRLLDDLTATQVRDLFAYLQSEK</sequence>
<evidence type="ECO:0000259" key="6">
    <source>
        <dbReference type="PROSITE" id="PS51007"/>
    </source>
</evidence>
<keyword evidence="5" id="KW-0732">Signal</keyword>
<evidence type="ECO:0000313" key="8">
    <source>
        <dbReference type="Proteomes" id="UP000551616"/>
    </source>
</evidence>
<keyword evidence="1 4" id="KW-0349">Heme</keyword>
<dbReference type="GO" id="GO:0020037">
    <property type="term" value="F:heme binding"/>
    <property type="evidence" value="ECO:0007669"/>
    <property type="project" value="InterPro"/>
</dbReference>
<dbReference type="InterPro" id="IPR055557">
    <property type="entry name" value="DUF7133"/>
</dbReference>
<dbReference type="PANTHER" id="PTHR33546">
    <property type="entry name" value="LARGE, MULTIFUNCTIONAL SECRETED PROTEIN-RELATED"/>
    <property type="match status" value="1"/>
</dbReference>
<dbReference type="Gene3D" id="2.120.10.30">
    <property type="entry name" value="TolB, C-terminal domain"/>
    <property type="match status" value="1"/>
</dbReference>
<dbReference type="AlphaFoldDB" id="A0A7V8V7B1"/>
<dbReference type="Proteomes" id="UP000551616">
    <property type="component" value="Unassembled WGS sequence"/>
</dbReference>